<feature type="compositionally biased region" description="Low complexity" evidence="8">
    <location>
        <begin position="272"/>
        <end position="283"/>
    </location>
</feature>
<dbReference type="GO" id="GO:0005634">
    <property type="term" value="C:nucleus"/>
    <property type="evidence" value="ECO:0007669"/>
    <property type="project" value="TreeGrafter"/>
</dbReference>
<dbReference type="PROSITE" id="PS00108">
    <property type="entry name" value="PROTEIN_KINASE_ST"/>
    <property type="match status" value="1"/>
</dbReference>
<feature type="domain" description="Protein kinase" evidence="9">
    <location>
        <begin position="634"/>
        <end position="973"/>
    </location>
</feature>
<evidence type="ECO:0000313" key="11">
    <source>
        <dbReference type="Proteomes" id="UP000256970"/>
    </source>
</evidence>
<keyword evidence="1" id="KW-0723">Serine/threonine-protein kinase</keyword>
<reference evidence="10 11" key="1">
    <citation type="submission" date="2016-10" db="EMBL/GenBank/DDBJ databases">
        <authorList>
            <person name="Cai Z."/>
        </authorList>
    </citation>
    <scope>NUCLEOTIDE SEQUENCE [LARGE SCALE GENOMIC DNA]</scope>
</reference>
<feature type="compositionally biased region" description="Basic residues" evidence="8">
    <location>
        <begin position="145"/>
        <end position="155"/>
    </location>
</feature>
<evidence type="ECO:0000313" key="10">
    <source>
        <dbReference type="EMBL" id="SZX79511.1"/>
    </source>
</evidence>
<sequence>MQSCSLGGADSLGSHGPPPLVLASPNTKHKLLLLERRLTGSCHAPGSSNQAAATAADTKPPAQTTTGSDMMFAEAFAGAQAAAKPPVEVVVIPDTQEDDMMHPDLLAAAAATEAAQPTAAADRAARKKSPTPPISSSGEVPASASKRRKTGKPQHRPAADAPAASSAADSKAASSSLPGPAAAAAATAAAGSGGKDLVQQRDKAARGRALSRGVASPAAEGKSAAAAAAAAGAAAGVAAAAAEPGSSNPPMSPIAGGGHGVPSRTPRSGSKQQGQQQQQGRGQTNINQFFPSLTDGNSRDSETASLQHHQHQQQQQQQQPSPLKDTAGQQQQRPAARGATPPPAAAKAAGDGSMQQQQSKRSRGASGAAQGGSGGSDASQAAGGSAAWQQQLAALQQKHQQELEQARQEARQREGQLSDQLLASQRQIEALQGLLGAARSSSQEREGEVHAAVSQLVVQLAVAQGNLSRLQLSLDGSRLGCLGLARNGALGFAEVWEDGPVLRELAARKAALQRSREEVEAARKALKKQLPPPPKATLAAAAAAAAADAAGVDAAASGSGSSAGASQYISSAEYVMQDEILKVRLSVLRREEELLSKEEERLGMDKMRHLRQLKRLRDEEGSRFQGQPLLNRRYVLAALLGRGGFSEVHKAYDTQSLKFVAVKIHQLNSTWSESRKASYVRHAVREYTIHKALAHTNIVSLSDIFEVDNTTFATVLELCEGGDLEAHLQQHHTLPEREARALIAQVFAGLAYLNRAPNSSSGAGGEAGFGPRVIHYDLKPANILFDSLGAVKITDFGLSKVVEDGQTMGMELTSQGAGTYWYLPPECFAAGNSSSNNTIAASRGAGGLLPPGILGSSAAAGAAAGGMGGVGMPAGAGAGPSAGAGGAPRISNKVDVWSAGVILYQMLYGKRPFGEGLTQEQIYRDGVMLNARQVQFPAKPSVSAEGRVFLSRCLAYNQEERWDVLTAAADPYLQLKR</sequence>
<feature type="region of interest" description="Disordered" evidence="8">
    <location>
        <begin position="1"/>
        <end position="24"/>
    </location>
</feature>
<protein>
    <recommendedName>
        <fullName evidence="9">Protein kinase domain-containing protein</fullName>
    </recommendedName>
</protein>
<dbReference type="Pfam" id="PF00069">
    <property type="entry name" value="Pkinase"/>
    <property type="match status" value="2"/>
</dbReference>
<keyword evidence="11" id="KW-1185">Reference proteome</keyword>
<evidence type="ECO:0000256" key="6">
    <source>
        <dbReference type="PROSITE-ProRule" id="PRU10141"/>
    </source>
</evidence>
<gene>
    <name evidence="10" type="ORF">BQ4739_LOCUS19782</name>
</gene>
<dbReference type="PROSITE" id="PS50011">
    <property type="entry name" value="PROTEIN_KINASE_DOM"/>
    <property type="match status" value="1"/>
</dbReference>
<dbReference type="Gene3D" id="1.10.510.10">
    <property type="entry name" value="Transferase(Phosphotransferase) domain 1"/>
    <property type="match status" value="2"/>
</dbReference>
<dbReference type="InterPro" id="IPR000719">
    <property type="entry name" value="Prot_kinase_dom"/>
</dbReference>
<feature type="compositionally biased region" description="Low complexity" evidence="8">
    <location>
        <begin position="110"/>
        <end position="122"/>
    </location>
</feature>
<dbReference type="STRING" id="3088.A0A383WQ03"/>
<dbReference type="SMART" id="SM00220">
    <property type="entry name" value="S_TKc"/>
    <property type="match status" value="1"/>
</dbReference>
<feature type="binding site" evidence="6">
    <location>
        <position position="663"/>
    </location>
    <ligand>
        <name>ATP</name>
        <dbReference type="ChEBI" id="CHEBI:30616"/>
    </ligand>
</feature>
<dbReference type="InterPro" id="IPR008271">
    <property type="entry name" value="Ser/Thr_kinase_AS"/>
</dbReference>
<feature type="compositionally biased region" description="Low complexity" evidence="8">
    <location>
        <begin position="50"/>
        <end position="66"/>
    </location>
</feature>
<dbReference type="AlphaFoldDB" id="A0A383WQ03"/>
<feature type="compositionally biased region" description="Basic and acidic residues" evidence="8">
    <location>
        <begin position="399"/>
        <end position="416"/>
    </location>
</feature>
<dbReference type="EMBL" id="FNXT01001368">
    <property type="protein sequence ID" value="SZX79511.1"/>
    <property type="molecule type" value="Genomic_DNA"/>
</dbReference>
<dbReference type="SUPFAM" id="SSF56112">
    <property type="entry name" value="Protein kinase-like (PK-like)"/>
    <property type="match status" value="1"/>
</dbReference>
<evidence type="ECO:0000256" key="4">
    <source>
        <dbReference type="ARBA" id="ARBA00022777"/>
    </source>
</evidence>
<dbReference type="PANTHER" id="PTHR22974:SF23">
    <property type="entry name" value="TOUSLED-LIKE KINASE, ISOFORM G"/>
    <property type="match status" value="1"/>
</dbReference>
<feature type="compositionally biased region" description="Low complexity" evidence="8">
    <location>
        <begin position="214"/>
        <end position="246"/>
    </location>
</feature>
<feature type="region of interest" description="Disordered" evidence="8">
    <location>
        <begin position="42"/>
        <end position="66"/>
    </location>
</feature>
<keyword evidence="4" id="KW-0418">Kinase</keyword>
<dbReference type="Proteomes" id="UP000256970">
    <property type="component" value="Unassembled WGS sequence"/>
</dbReference>
<organism evidence="10 11">
    <name type="scientific">Tetradesmus obliquus</name>
    <name type="common">Green alga</name>
    <name type="synonym">Acutodesmus obliquus</name>
    <dbReference type="NCBI Taxonomy" id="3088"/>
    <lineage>
        <taxon>Eukaryota</taxon>
        <taxon>Viridiplantae</taxon>
        <taxon>Chlorophyta</taxon>
        <taxon>core chlorophytes</taxon>
        <taxon>Chlorophyceae</taxon>
        <taxon>CS clade</taxon>
        <taxon>Sphaeropleales</taxon>
        <taxon>Scenedesmaceae</taxon>
        <taxon>Tetradesmus</taxon>
    </lineage>
</organism>
<feature type="compositionally biased region" description="Low complexity" evidence="8">
    <location>
        <begin position="326"/>
        <end position="349"/>
    </location>
</feature>
<evidence type="ECO:0000259" key="9">
    <source>
        <dbReference type="PROSITE" id="PS50011"/>
    </source>
</evidence>
<keyword evidence="2" id="KW-0808">Transferase</keyword>
<name>A0A383WQ03_TETOB</name>
<accession>A0A383WQ03</accession>
<dbReference type="PROSITE" id="PS00107">
    <property type="entry name" value="PROTEIN_KINASE_ATP"/>
    <property type="match status" value="1"/>
</dbReference>
<dbReference type="GO" id="GO:0007059">
    <property type="term" value="P:chromosome segregation"/>
    <property type="evidence" value="ECO:0007669"/>
    <property type="project" value="TreeGrafter"/>
</dbReference>
<dbReference type="InterPro" id="IPR017441">
    <property type="entry name" value="Protein_kinase_ATP_BS"/>
</dbReference>
<dbReference type="GO" id="GO:0004674">
    <property type="term" value="F:protein serine/threonine kinase activity"/>
    <property type="evidence" value="ECO:0007669"/>
    <property type="project" value="UniProtKB-KW"/>
</dbReference>
<evidence type="ECO:0000256" key="1">
    <source>
        <dbReference type="ARBA" id="ARBA00022527"/>
    </source>
</evidence>
<evidence type="ECO:0000256" key="3">
    <source>
        <dbReference type="ARBA" id="ARBA00022741"/>
    </source>
</evidence>
<feature type="compositionally biased region" description="Polar residues" evidence="8">
    <location>
        <begin position="284"/>
        <end position="296"/>
    </location>
</feature>
<feature type="compositionally biased region" description="Low complexity" evidence="8">
    <location>
        <begin position="376"/>
        <end position="398"/>
    </location>
</feature>
<dbReference type="GO" id="GO:0005524">
    <property type="term" value="F:ATP binding"/>
    <property type="evidence" value="ECO:0007669"/>
    <property type="project" value="UniProtKB-UniRule"/>
</dbReference>
<evidence type="ECO:0000256" key="2">
    <source>
        <dbReference type="ARBA" id="ARBA00022679"/>
    </source>
</evidence>
<keyword evidence="3 6" id="KW-0547">Nucleotide-binding</keyword>
<keyword evidence="7" id="KW-0175">Coiled coil</keyword>
<dbReference type="InterPro" id="IPR011009">
    <property type="entry name" value="Kinase-like_dom_sf"/>
</dbReference>
<evidence type="ECO:0000256" key="5">
    <source>
        <dbReference type="ARBA" id="ARBA00022840"/>
    </source>
</evidence>
<feature type="coiled-coil region" evidence="7">
    <location>
        <begin position="502"/>
        <end position="529"/>
    </location>
</feature>
<evidence type="ECO:0000256" key="8">
    <source>
        <dbReference type="SAM" id="MobiDB-lite"/>
    </source>
</evidence>
<feature type="region of interest" description="Disordered" evidence="8">
    <location>
        <begin position="110"/>
        <end position="418"/>
    </location>
</feature>
<feature type="compositionally biased region" description="Low complexity" evidence="8">
    <location>
        <begin position="159"/>
        <end position="190"/>
    </location>
</feature>
<dbReference type="PANTHER" id="PTHR22974">
    <property type="entry name" value="MIXED LINEAGE PROTEIN KINASE"/>
    <property type="match status" value="1"/>
</dbReference>
<dbReference type="GO" id="GO:0035556">
    <property type="term" value="P:intracellular signal transduction"/>
    <property type="evidence" value="ECO:0007669"/>
    <property type="project" value="TreeGrafter"/>
</dbReference>
<evidence type="ECO:0000256" key="7">
    <source>
        <dbReference type="SAM" id="Coils"/>
    </source>
</evidence>
<proteinExistence type="predicted"/>
<keyword evidence="5 6" id="KW-0067">ATP-binding</keyword>